<dbReference type="RefSeq" id="WP_190539786.1">
    <property type="nucleotide sequence ID" value="NZ_CAWPNO010000013.1"/>
</dbReference>
<dbReference type="Proteomes" id="UP000658514">
    <property type="component" value="Unassembled WGS sequence"/>
</dbReference>
<protein>
    <submittedName>
        <fullName evidence="1">Alpha/beta hydrolase</fullName>
    </submittedName>
</protein>
<dbReference type="EMBL" id="JACJQH010000011">
    <property type="protein sequence ID" value="MBD2195633.1"/>
    <property type="molecule type" value="Genomic_DNA"/>
</dbReference>
<comment type="caution">
    <text evidence="1">The sequence shown here is derived from an EMBL/GenBank/DDBJ whole genome shotgun (WGS) entry which is preliminary data.</text>
</comment>
<dbReference type="InterPro" id="IPR008886">
    <property type="entry name" value="UPF0227/Esterase_YqiA"/>
</dbReference>
<sequence length="217" mass="24836">MLHYIYLHGFASSPNSAKARDMRDRFARINTTIKIPDLNAGDFSHLTITRQIAQVLAEFPRDSQPLTLIGSSLGGLTAAHIGQKSLQVQRLVLLAPAFGFLSHWLAKLGEEKIQRWQQEKYLPVYHYKEGRELPLHYDFLIDAAQYQENGLKRPIPTLILHGTEDEVIPISASREYARLRPWVELIELDSDHSLGNVTEEIWQAIHRFCQLPESCKI</sequence>
<evidence type="ECO:0000313" key="2">
    <source>
        <dbReference type="Proteomes" id="UP000658514"/>
    </source>
</evidence>
<dbReference type="SUPFAM" id="SSF53474">
    <property type="entry name" value="alpha/beta-Hydrolases"/>
    <property type="match status" value="1"/>
</dbReference>
<dbReference type="PANTHER" id="PTHR35602:SF3">
    <property type="entry name" value="ESTERASE YQIA"/>
    <property type="match status" value="1"/>
</dbReference>
<reference evidence="1 2" key="1">
    <citation type="journal article" date="2020" name="ISME J.">
        <title>Comparative genomics reveals insights into cyanobacterial evolution and habitat adaptation.</title>
        <authorList>
            <person name="Chen M.Y."/>
            <person name="Teng W.K."/>
            <person name="Zhao L."/>
            <person name="Hu C.X."/>
            <person name="Zhou Y.K."/>
            <person name="Han B.P."/>
            <person name="Song L.R."/>
            <person name="Shu W.S."/>
        </authorList>
    </citation>
    <scope>NUCLEOTIDE SEQUENCE [LARGE SCALE GENOMIC DNA]</scope>
    <source>
        <strain evidence="1 2">FACHB-288</strain>
    </source>
</reference>
<name>A0ABR8A704_9CYAN</name>
<gene>
    <name evidence="1" type="ORF">H6G24_09050</name>
</gene>
<evidence type="ECO:0000313" key="1">
    <source>
        <dbReference type="EMBL" id="MBD2195633.1"/>
    </source>
</evidence>
<dbReference type="PANTHER" id="PTHR35602">
    <property type="entry name" value="ESTERASE YQIA-RELATED"/>
    <property type="match status" value="1"/>
</dbReference>
<dbReference type="Gene3D" id="3.40.50.1820">
    <property type="entry name" value="alpha/beta hydrolase"/>
    <property type="match status" value="1"/>
</dbReference>
<organism evidence="1 2">
    <name type="scientific">Calothrix parietina FACHB-288</name>
    <dbReference type="NCBI Taxonomy" id="2692896"/>
    <lineage>
        <taxon>Bacteria</taxon>
        <taxon>Bacillati</taxon>
        <taxon>Cyanobacteriota</taxon>
        <taxon>Cyanophyceae</taxon>
        <taxon>Nostocales</taxon>
        <taxon>Calotrichaceae</taxon>
        <taxon>Calothrix</taxon>
    </lineage>
</organism>
<proteinExistence type="predicted"/>
<keyword evidence="2" id="KW-1185">Reference proteome</keyword>
<dbReference type="Pfam" id="PF05728">
    <property type="entry name" value="UPF0227"/>
    <property type="match status" value="1"/>
</dbReference>
<accession>A0ABR8A704</accession>
<dbReference type="InterPro" id="IPR029058">
    <property type="entry name" value="AB_hydrolase_fold"/>
</dbReference>
<keyword evidence="1" id="KW-0378">Hydrolase</keyword>
<dbReference type="GO" id="GO:0016787">
    <property type="term" value="F:hydrolase activity"/>
    <property type="evidence" value="ECO:0007669"/>
    <property type="project" value="UniProtKB-KW"/>
</dbReference>